<evidence type="ECO:0000259" key="4">
    <source>
        <dbReference type="PROSITE" id="PS50893"/>
    </source>
</evidence>
<dbReference type="InterPro" id="IPR003593">
    <property type="entry name" value="AAA+_ATPase"/>
</dbReference>
<dbReference type="PANTHER" id="PTHR45772">
    <property type="entry name" value="CONSERVED COMPONENT OF ABC TRANSPORTER FOR NATURAL AMINO ACIDS-RELATED"/>
    <property type="match status" value="1"/>
</dbReference>
<dbReference type="PROSITE" id="PS50893">
    <property type="entry name" value="ABC_TRANSPORTER_2"/>
    <property type="match status" value="1"/>
</dbReference>
<reference evidence="6" key="1">
    <citation type="journal article" date="2019" name="Int. J. Syst. Evol. Microbiol.">
        <title>The Global Catalogue of Microorganisms (GCM) 10K type strain sequencing project: providing services to taxonomists for standard genome sequencing and annotation.</title>
        <authorList>
            <consortium name="The Broad Institute Genomics Platform"/>
            <consortium name="The Broad Institute Genome Sequencing Center for Infectious Disease"/>
            <person name="Wu L."/>
            <person name="Ma J."/>
        </authorList>
    </citation>
    <scope>NUCLEOTIDE SEQUENCE [LARGE SCALE GENOMIC DNA]</scope>
    <source>
        <strain evidence="6">JCM 3325</strain>
    </source>
</reference>
<proteinExistence type="predicted"/>
<dbReference type="Gene3D" id="3.40.50.300">
    <property type="entry name" value="P-loop containing nucleotide triphosphate hydrolases"/>
    <property type="match status" value="1"/>
</dbReference>
<evidence type="ECO:0000313" key="5">
    <source>
        <dbReference type="EMBL" id="GAA2403872.1"/>
    </source>
</evidence>
<dbReference type="Pfam" id="PF00005">
    <property type="entry name" value="ABC_tran"/>
    <property type="match status" value="1"/>
</dbReference>
<name>A0ABP5VLL8_9ACTN</name>
<dbReference type="GO" id="GO:0005524">
    <property type="term" value="F:ATP binding"/>
    <property type="evidence" value="ECO:0007669"/>
    <property type="project" value="UniProtKB-KW"/>
</dbReference>
<dbReference type="Proteomes" id="UP001501231">
    <property type="component" value="Unassembled WGS sequence"/>
</dbReference>
<evidence type="ECO:0000256" key="1">
    <source>
        <dbReference type="ARBA" id="ARBA00022448"/>
    </source>
</evidence>
<keyword evidence="6" id="KW-1185">Reference proteome</keyword>
<keyword evidence="1" id="KW-0813">Transport</keyword>
<evidence type="ECO:0000256" key="3">
    <source>
        <dbReference type="ARBA" id="ARBA00022840"/>
    </source>
</evidence>
<comment type="caution">
    <text evidence="5">The sequence shown here is derived from an EMBL/GenBank/DDBJ whole genome shotgun (WGS) entry which is preliminary data.</text>
</comment>
<dbReference type="SUPFAM" id="SSF52540">
    <property type="entry name" value="P-loop containing nucleoside triphosphate hydrolases"/>
    <property type="match status" value="1"/>
</dbReference>
<dbReference type="EMBL" id="BAAARW010000003">
    <property type="protein sequence ID" value="GAA2403872.1"/>
    <property type="molecule type" value="Genomic_DNA"/>
</dbReference>
<sequence length="257" mass="27253">MSDEIALSVRDAVLRFGGITAVDGVGFDVERGETFGIIGPNGAGKTALLNCVSGVYRLDGGTISLFGTRVDGLAPHRVSALGLARTFQNTEHFKRFTLLDYVLLGAVHRGRASALWSVLAWPVMERAERRERAAAREVLDLLGLAPLAMEELAELPYGVQKRADIARALAARPQVLLLDEPTSGTTTGERADVADAIDQVCAAGVTTVLVDHDVDFVSRRCGRTLVLAHGTPLGVGTPAEMLARPDVVEAFLGVPSA</sequence>
<dbReference type="SMART" id="SM00382">
    <property type="entry name" value="AAA"/>
    <property type="match status" value="1"/>
</dbReference>
<dbReference type="InterPro" id="IPR027417">
    <property type="entry name" value="P-loop_NTPase"/>
</dbReference>
<feature type="domain" description="ABC transporter" evidence="4">
    <location>
        <begin position="7"/>
        <end position="254"/>
    </location>
</feature>
<keyword evidence="3 5" id="KW-0067">ATP-binding</keyword>
<accession>A0ABP5VLL8</accession>
<gene>
    <name evidence="5" type="ORF">GCM10010191_09390</name>
</gene>
<protein>
    <submittedName>
        <fullName evidence="5">ABC transporter ATP-binding protein</fullName>
    </submittedName>
</protein>
<organism evidence="5 6">
    <name type="scientific">Actinomadura vinacea</name>
    <dbReference type="NCBI Taxonomy" id="115336"/>
    <lineage>
        <taxon>Bacteria</taxon>
        <taxon>Bacillati</taxon>
        <taxon>Actinomycetota</taxon>
        <taxon>Actinomycetes</taxon>
        <taxon>Streptosporangiales</taxon>
        <taxon>Thermomonosporaceae</taxon>
        <taxon>Actinomadura</taxon>
    </lineage>
</organism>
<dbReference type="InterPro" id="IPR051120">
    <property type="entry name" value="ABC_AA/LPS_Transport"/>
</dbReference>
<dbReference type="RefSeq" id="WP_344587187.1">
    <property type="nucleotide sequence ID" value="NZ_BAAARW010000003.1"/>
</dbReference>
<evidence type="ECO:0000313" key="6">
    <source>
        <dbReference type="Proteomes" id="UP001501231"/>
    </source>
</evidence>
<keyword evidence="2" id="KW-0547">Nucleotide-binding</keyword>
<dbReference type="InterPro" id="IPR003439">
    <property type="entry name" value="ABC_transporter-like_ATP-bd"/>
</dbReference>
<evidence type="ECO:0000256" key="2">
    <source>
        <dbReference type="ARBA" id="ARBA00022741"/>
    </source>
</evidence>